<evidence type="ECO:0000313" key="5">
    <source>
        <dbReference type="Proteomes" id="UP000830671"/>
    </source>
</evidence>
<dbReference type="PROSITE" id="PS50013">
    <property type="entry name" value="CHROMO_2"/>
    <property type="match status" value="1"/>
</dbReference>
<dbReference type="AlphaFoldDB" id="A0A9Q8T6V0"/>
<accession>A0A9Q8T6V0</accession>
<reference evidence="4" key="1">
    <citation type="journal article" date="2021" name="Mol. Plant Microbe Interact.">
        <title>Complete Genome Sequence of the Plant-Pathogenic Fungus Colletotrichum lupini.</title>
        <authorList>
            <person name="Baroncelli R."/>
            <person name="Pensec F."/>
            <person name="Da Lio D."/>
            <person name="Boufleur T."/>
            <person name="Vicente I."/>
            <person name="Sarrocco S."/>
            <person name="Picot A."/>
            <person name="Baraldi E."/>
            <person name="Sukno S."/>
            <person name="Thon M."/>
            <person name="Le Floch G."/>
        </authorList>
    </citation>
    <scope>NUCLEOTIDE SEQUENCE</scope>
    <source>
        <strain evidence="4">IMI 504893</strain>
    </source>
</reference>
<keyword evidence="5" id="KW-1185">Reference proteome</keyword>
<dbReference type="InterPro" id="IPR000953">
    <property type="entry name" value="Chromo/chromo_shadow_dom"/>
</dbReference>
<feature type="compositionally biased region" description="Polar residues" evidence="2">
    <location>
        <begin position="264"/>
        <end position="273"/>
    </location>
</feature>
<feature type="region of interest" description="Disordered" evidence="2">
    <location>
        <begin position="17"/>
        <end position="48"/>
    </location>
</feature>
<dbReference type="KEGG" id="clup:CLUP02_15919"/>
<gene>
    <name evidence="4" type="ORF">CLUP02_15919</name>
</gene>
<feature type="region of interest" description="Disordered" evidence="2">
    <location>
        <begin position="187"/>
        <end position="323"/>
    </location>
</feature>
<evidence type="ECO:0000256" key="2">
    <source>
        <dbReference type="SAM" id="MobiDB-lite"/>
    </source>
</evidence>
<evidence type="ECO:0000256" key="1">
    <source>
        <dbReference type="ARBA" id="ARBA00011353"/>
    </source>
</evidence>
<name>A0A9Q8T6V0_9PEZI</name>
<feature type="compositionally biased region" description="Polar residues" evidence="2">
    <location>
        <begin position="242"/>
        <end position="252"/>
    </location>
</feature>
<sequence>MENFILRTAITADWEGKFAERPQRSGAARGHSNSSPPVAMPRGRPSSKLAKQDIPYDAISKIVAHTLDPETALVTLTVLAKGSRLDVSEWDVQEHQPTLLCDYWASFPGKTRQDVLGIGELYHPFRLLRHRRVRGQWQVLVQWLGYTSEGEDVSWEPVVKMRADAPDVLTDYCGYVNDESVNAALLGPTARGDASGEEEGQSNEPKPQVTSPAAARHSAKRKRDSLVEPSEITSDKRRRSTKASLPRSSTSASKRRQSKIPQDDPQSLSTPRATVSIRKQSKIPNDDSKKVGASPAPSQSLPRRKNTRGASIEPTASVDAERLSPADVPRTMLWFMDDFTVGDMQKVCRFIDEHCTGKLRLPLYSGGDWDGKAASGRWEDVFMVSPLGRLGRYDDEDEKEE</sequence>
<proteinExistence type="predicted"/>
<feature type="domain" description="Chromo" evidence="3">
    <location>
        <begin position="122"/>
        <end position="172"/>
    </location>
</feature>
<organism evidence="4 5">
    <name type="scientific">Colletotrichum lupini</name>
    <dbReference type="NCBI Taxonomy" id="145971"/>
    <lineage>
        <taxon>Eukaryota</taxon>
        <taxon>Fungi</taxon>
        <taxon>Dikarya</taxon>
        <taxon>Ascomycota</taxon>
        <taxon>Pezizomycotina</taxon>
        <taxon>Sordariomycetes</taxon>
        <taxon>Hypocreomycetidae</taxon>
        <taxon>Glomerellales</taxon>
        <taxon>Glomerellaceae</taxon>
        <taxon>Colletotrichum</taxon>
        <taxon>Colletotrichum acutatum species complex</taxon>
    </lineage>
</organism>
<dbReference type="Gene3D" id="2.40.50.40">
    <property type="match status" value="1"/>
</dbReference>
<evidence type="ECO:0000313" key="4">
    <source>
        <dbReference type="EMBL" id="UQC90389.1"/>
    </source>
</evidence>
<feature type="compositionally biased region" description="Polar residues" evidence="2">
    <location>
        <begin position="202"/>
        <end position="211"/>
    </location>
</feature>
<dbReference type="CDD" id="cd00024">
    <property type="entry name" value="CD_CSD"/>
    <property type="match status" value="1"/>
</dbReference>
<dbReference type="Proteomes" id="UP000830671">
    <property type="component" value="Chromosome 9"/>
</dbReference>
<protein>
    <recommendedName>
        <fullName evidence="3">Chromo domain-containing protein</fullName>
    </recommendedName>
</protein>
<dbReference type="RefSeq" id="XP_049151990.1">
    <property type="nucleotide sequence ID" value="XM_049294843.1"/>
</dbReference>
<dbReference type="InterPro" id="IPR016197">
    <property type="entry name" value="Chromo-like_dom_sf"/>
</dbReference>
<dbReference type="SUPFAM" id="SSF54160">
    <property type="entry name" value="Chromo domain-like"/>
    <property type="match status" value="1"/>
</dbReference>
<dbReference type="GO" id="GO:0006338">
    <property type="term" value="P:chromatin remodeling"/>
    <property type="evidence" value="ECO:0007669"/>
    <property type="project" value="UniProtKB-ARBA"/>
</dbReference>
<dbReference type="EMBL" id="CP019481">
    <property type="protein sequence ID" value="UQC90389.1"/>
    <property type="molecule type" value="Genomic_DNA"/>
</dbReference>
<dbReference type="GeneID" id="73349853"/>
<comment type="subunit">
    <text evidence="1">Component of the NuA4 histone acetyltransferase complex.</text>
</comment>
<evidence type="ECO:0000259" key="3">
    <source>
        <dbReference type="PROSITE" id="PS50013"/>
    </source>
</evidence>